<feature type="compositionally biased region" description="Low complexity" evidence="1">
    <location>
        <begin position="207"/>
        <end position="222"/>
    </location>
</feature>
<feature type="region of interest" description="Disordered" evidence="1">
    <location>
        <begin position="191"/>
        <end position="230"/>
    </location>
</feature>
<organism evidence="2 3">
    <name type="scientific">Ascobolus immersus RN42</name>
    <dbReference type="NCBI Taxonomy" id="1160509"/>
    <lineage>
        <taxon>Eukaryota</taxon>
        <taxon>Fungi</taxon>
        <taxon>Dikarya</taxon>
        <taxon>Ascomycota</taxon>
        <taxon>Pezizomycotina</taxon>
        <taxon>Pezizomycetes</taxon>
        <taxon>Pezizales</taxon>
        <taxon>Ascobolaceae</taxon>
        <taxon>Ascobolus</taxon>
    </lineage>
</organism>
<proteinExistence type="predicted"/>
<reference evidence="2 3" key="1">
    <citation type="journal article" date="2018" name="Nat. Ecol. Evol.">
        <title>Pezizomycetes genomes reveal the molecular basis of ectomycorrhizal truffle lifestyle.</title>
        <authorList>
            <person name="Murat C."/>
            <person name="Payen T."/>
            <person name="Noel B."/>
            <person name="Kuo A."/>
            <person name="Morin E."/>
            <person name="Chen J."/>
            <person name="Kohler A."/>
            <person name="Krizsan K."/>
            <person name="Balestrini R."/>
            <person name="Da Silva C."/>
            <person name="Montanini B."/>
            <person name="Hainaut M."/>
            <person name="Levati E."/>
            <person name="Barry K.W."/>
            <person name="Belfiori B."/>
            <person name="Cichocki N."/>
            <person name="Clum A."/>
            <person name="Dockter R.B."/>
            <person name="Fauchery L."/>
            <person name="Guy J."/>
            <person name="Iotti M."/>
            <person name="Le Tacon F."/>
            <person name="Lindquist E.A."/>
            <person name="Lipzen A."/>
            <person name="Malagnac F."/>
            <person name="Mello A."/>
            <person name="Molinier V."/>
            <person name="Miyauchi S."/>
            <person name="Poulain J."/>
            <person name="Riccioni C."/>
            <person name="Rubini A."/>
            <person name="Sitrit Y."/>
            <person name="Splivallo R."/>
            <person name="Traeger S."/>
            <person name="Wang M."/>
            <person name="Zifcakova L."/>
            <person name="Wipf D."/>
            <person name="Zambonelli A."/>
            <person name="Paolocci F."/>
            <person name="Nowrousian M."/>
            <person name="Ottonello S."/>
            <person name="Baldrian P."/>
            <person name="Spatafora J.W."/>
            <person name="Henrissat B."/>
            <person name="Nagy L.G."/>
            <person name="Aury J.M."/>
            <person name="Wincker P."/>
            <person name="Grigoriev I.V."/>
            <person name="Bonfante P."/>
            <person name="Martin F.M."/>
        </authorList>
    </citation>
    <scope>NUCLEOTIDE SEQUENCE [LARGE SCALE GENOMIC DNA]</scope>
    <source>
        <strain evidence="2 3">RN42</strain>
    </source>
</reference>
<sequence length="521" mass="57176">MASIPPDFPLPQVHAALTAFIANKPTTREKRQVLTSHIQSIAQKISTSKPLQDDEEAFNKYLDTQLGRPGSYVNRQWEKGKGAKGRFGFGKETAHLPVEESRELPPLLPGPRREYLLALRENILAKREYEAAVSALQADSDNSDSDMSEAEDDPSTLDTAFISTYTTVERLKILLNSLLYIRDYLSDLTSRLSTQPPTPIEPPRLNISRPPSMPSTRTSITPSHRDPDQSTALFPLRKAIHTTATHISHLESLPPPPPPQPGPPDILHALEKTRSQLQSWIEQTLPLYEDTAMPTLTPAELEDLSNARAGLASKIQDRYTEYLSARTRVVSLLDAFLSLPPLPTPEDVTFTPSSQPARPSTPPRSAFPIPSQADQEALFPHLQILVSELPTLIATHKSLLTTRTALSSTLQTTTSSLRTLLTSLAIDNNVPGVAPVHQSRYGGAEDEFAGQQDAVDVAGRWVEQSSKVAAERERRIRETALEGRRIAERVEGLVGETREMVVGHQGGWGQLGGGVGVIGEI</sequence>
<evidence type="ECO:0000256" key="1">
    <source>
        <dbReference type="SAM" id="MobiDB-lite"/>
    </source>
</evidence>
<accession>A0A3N4IR74</accession>
<keyword evidence="3" id="KW-1185">Reference proteome</keyword>
<evidence type="ECO:0000313" key="3">
    <source>
        <dbReference type="Proteomes" id="UP000275078"/>
    </source>
</evidence>
<name>A0A3N4IR74_ASCIM</name>
<dbReference type="Proteomes" id="UP000275078">
    <property type="component" value="Unassembled WGS sequence"/>
</dbReference>
<dbReference type="AlphaFoldDB" id="A0A3N4IR74"/>
<dbReference type="EMBL" id="ML119647">
    <property type="protein sequence ID" value="RPA87248.1"/>
    <property type="molecule type" value="Genomic_DNA"/>
</dbReference>
<evidence type="ECO:0000313" key="2">
    <source>
        <dbReference type="EMBL" id="RPA87248.1"/>
    </source>
</evidence>
<gene>
    <name evidence="2" type="ORF">BJ508DRAFT_410771</name>
</gene>
<feature type="region of interest" description="Disordered" evidence="1">
    <location>
        <begin position="346"/>
        <end position="370"/>
    </location>
</feature>
<protein>
    <submittedName>
        <fullName evidence="2">Uncharacterized protein</fullName>
    </submittedName>
</protein>